<name>A0A8X6LUJ2_TRICU</name>
<accession>A0A8X6LUJ2</accession>
<evidence type="ECO:0000259" key="9">
    <source>
        <dbReference type="Pfam" id="PF17921"/>
    </source>
</evidence>
<sequence>MGPKKTLERIKYSFFWKGLRANVKKFCVSCRECQLTRSVMVNDGSPITPVARPELPFQVVNMDLIGPIDPPSSKGHKSILCQVDQHTRRGETVSLTSLSVKKIKYLGHTIGGGEHGPDEDKVLAIKRLIRPTTKKEVRSVLELMGFYCAYIPNYAQISTPLTELTKKNKPNEVSWGEAEQSSFDKLKELLCKVTSLATPDANLPFQVHCDTKDYDVGCCLTQQDTDGVYMPIAFASQKFTAKQKNWASIEKEAWAVLYGLNKFDRWFYGAKVEIISDHNPLKYLNQMTPKSPKHWRYRDGITPSLTGLVYSIGVQVHCLG</sequence>
<protein>
    <recommendedName>
        <fullName evidence="1">RNA-directed DNA polymerase</fullName>
        <ecNumber evidence="1">2.7.7.49</ecNumber>
    </recommendedName>
</protein>
<evidence type="ECO:0000256" key="3">
    <source>
        <dbReference type="ARBA" id="ARBA00022695"/>
    </source>
</evidence>
<keyword evidence="3" id="KW-0548">Nucleotidyltransferase</keyword>
<feature type="domain" description="Integrase zinc-binding" evidence="9">
    <location>
        <begin position="1"/>
        <end position="37"/>
    </location>
</feature>
<dbReference type="SUPFAM" id="SSF56672">
    <property type="entry name" value="DNA/RNA polymerases"/>
    <property type="match status" value="1"/>
</dbReference>
<dbReference type="Proteomes" id="UP000887116">
    <property type="component" value="Unassembled WGS sequence"/>
</dbReference>
<keyword evidence="2" id="KW-0808">Transferase</keyword>
<dbReference type="Gene3D" id="3.30.420.10">
    <property type="entry name" value="Ribonuclease H-like superfamily/Ribonuclease H"/>
    <property type="match status" value="1"/>
</dbReference>
<evidence type="ECO:0000256" key="5">
    <source>
        <dbReference type="ARBA" id="ARBA00022759"/>
    </source>
</evidence>
<dbReference type="InterPro" id="IPR041373">
    <property type="entry name" value="RT_RNaseH"/>
</dbReference>
<evidence type="ECO:0000256" key="7">
    <source>
        <dbReference type="ARBA" id="ARBA00022918"/>
    </source>
</evidence>
<dbReference type="GO" id="GO:0003676">
    <property type="term" value="F:nucleic acid binding"/>
    <property type="evidence" value="ECO:0007669"/>
    <property type="project" value="InterPro"/>
</dbReference>
<dbReference type="GO" id="GO:0003964">
    <property type="term" value="F:RNA-directed DNA polymerase activity"/>
    <property type="evidence" value="ECO:0007669"/>
    <property type="project" value="UniProtKB-KW"/>
</dbReference>
<dbReference type="AlphaFoldDB" id="A0A8X6LUJ2"/>
<dbReference type="PANTHER" id="PTHR37984">
    <property type="entry name" value="PROTEIN CBG26694"/>
    <property type="match status" value="1"/>
</dbReference>
<keyword evidence="11" id="KW-1185">Reference proteome</keyword>
<gene>
    <name evidence="10" type="primary">X975_00807</name>
    <name evidence="10" type="ORF">TNCT_213581</name>
</gene>
<dbReference type="Gene3D" id="1.10.340.70">
    <property type="match status" value="1"/>
</dbReference>
<dbReference type="InterPro" id="IPR036397">
    <property type="entry name" value="RNaseH_sf"/>
</dbReference>
<dbReference type="InterPro" id="IPR043502">
    <property type="entry name" value="DNA/RNA_pol_sf"/>
</dbReference>
<keyword evidence="5" id="KW-0255">Endonuclease</keyword>
<dbReference type="PANTHER" id="PTHR37984:SF5">
    <property type="entry name" value="PROTEIN NYNRIN-LIKE"/>
    <property type="match status" value="1"/>
</dbReference>
<dbReference type="OrthoDB" id="6430458at2759"/>
<dbReference type="EMBL" id="BMAO01027914">
    <property type="protein sequence ID" value="GFR20484.1"/>
    <property type="molecule type" value="Genomic_DNA"/>
</dbReference>
<evidence type="ECO:0000313" key="11">
    <source>
        <dbReference type="Proteomes" id="UP000887116"/>
    </source>
</evidence>
<evidence type="ECO:0000256" key="1">
    <source>
        <dbReference type="ARBA" id="ARBA00012493"/>
    </source>
</evidence>
<evidence type="ECO:0000256" key="2">
    <source>
        <dbReference type="ARBA" id="ARBA00022679"/>
    </source>
</evidence>
<dbReference type="Gene3D" id="3.30.70.270">
    <property type="match status" value="1"/>
</dbReference>
<feature type="domain" description="Reverse transcriptase RNase H-like" evidence="8">
    <location>
        <begin position="200"/>
        <end position="298"/>
    </location>
</feature>
<comment type="caution">
    <text evidence="10">The sequence shown here is derived from an EMBL/GenBank/DDBJ whole genome shotgun (WGS) entry which is preliminary data.</text>
</comment>
<reference evidence="10" key="1">
    <citation type="submission" date="2020-07" db="EMBL/GenBank/DDBJ databases">
        <title>Multicomponent nature underlies the extraordinary mechanical properties of spider dragline silk.</title>
        <authorList>
            <person name="Kono N."/>
            <person name="Nakamura H."/>
            <person name="Mori M."/>
            <person name="Yoshida Y."/>
            <person name="Ohtoshi R."/>
            <person name="Malay A.D."/>
            <person name="Moran D.A.P."/>
            <person name="Tomita M."/>
            <person name="Numata K."/>
            <person name="Arakawa K."/>
        </authorList>
    </citation>
    <scope>NUCLEOTIDE SEQUENCE</scope>
</reference>
<dbReference type="InterPro" id="IPR043128">
    <property type="entry name" value="Rev_trsase/Diguanyl_cyclase"/>
</dbReference>
<dbReference type="InterPro" id="IPR050951">
    <property type="entry name" value="Retrovirus_Pol_polyprotein"/>
</dbReference>
<evidence type="ECO:0000259" key="8">
    <source>
        <dbReference type="Pfam" id="PF17917"/>
    </source>
</evidence>
<evidence type="ECO:0000256" key="4">
    <source>
        <dbReference type="ARBA" id="ARBA00022722"/>
    </source>
</evidence>
<keyword evidence="4" id="KW-0540">Nuclease</keyword>
<organism evidence="10 11">
    <name type="scientific">Trichonephila clavata</name>
    <name type="common">Joro spider</name>
    <name type="synonym">Nephila clavata</name>
    <dbReference type="NCBI Taxonomy" id="2740835"/>
    <lineage>
        <taxon>Eukaryota</taxon>
        <taxon>Metazoa</taxon>
        <taxon>Ecdysozoa</taxon>
        <taxon>Arthropoda</taxon>
        <taxon>Chelicerata</taxon>
        <taxon>Arachnida</taxon>
        <taxon>Araneae</taxon>
        <taxon>Araneomorphae</taxon>
        <taxon>Entelegynae</taxon>
        <taxon>Araneoidea</taxon>
        <taxon>Nephilidae</taxon>
        <taxon>Trichonephila</taxon>
    </lineage>
</organism>
<dbReference type="Pfam" id="PF17921">
    <property type="entry name" value="Integrase_H2C2"/>
    <property type="match status" value="1"/>
</dbReference>
<dbReference type="CDD" id="cd09274">
    <property type="entry name" value="RNase_HI_RT_Ty3"/>
    <property type="match status" value="1"/>
</dbReference>
<proteinExistence type="predicted"/>
<dbReference type="FunFam" id="3.30.70.270:FF:000020">
    <property type="entry name" value="Transposon Tf2-6 polyprotein-like Protein"/>
    <property type="match status" value="1"/>
</dbReference>
<evidence type="ECO:0000256" key="6">
    <source>
        <dbReference type="ARBA" id="ARBA00022801"/>
    </source>
</evidence>
<dbReference type="EC" id="2.7.7.49" evidence="1"/>
<dbReference type="GO" id="GO:0004519">
    <property type="term" value="F:endonuclease activity"/>
    <property type="evidence" value="ECO:0007669"/>
    <property type="project" value="UniProtKB-KW"/>
</dbReference>
<dbReference type="GO" id="GO:0016787">
    <property type="term" value="F:hydrolase activity"/>
    <property type="evidence" value="ECO:0007669"/>
    <property type="project" value="UniProtKB-KW"/>
</dbReference>
<keyword evidence="6" id="KW-0378">Hydrolase</keyword>
<dbReference type="InterPro" id="IPR041588">
    <property type="entry name" value="Integrase_H2C2"/>
</dbReference>
<dbReference type="Pfam" id="PF17917">
    <property type="entry name" value="RT_RNaseH"/>
    <property type="match status" value="1"/>
</dbReference>
<evidence type="ECO:0000313" key="10">
    <source>
        <dbReference type="EMBL" id="GFR20484.1"/>
    </source>
</evidence>
<keyword evidence="7" id="KW-0695">RNA-directed DNA polymerase</keyword>